<dbReference type="InterPro" id="IPR011010">
    <property type="entry name" value="DNA_brk_join_enz"/>
</dbReference>
<dbReference type="Proteomes" id="UP001476282">
    <property type="component" value="Unassembled WGS sequence"/>
</dbReference>
<dbReference type="EMBL" id="BAABRI010000019">
    <property type="protein sequence ID" value="GAA5483940.1"/>
    <property type="molecule type" value="Genomic_DNA"/>
</dbReference>
<dbReference type="InterPro" id="IPR004107">
    <property type="entry name" value="Integrase_SAM-like_N"/>
</dbReference>
<dbReference type="PROSITE" id="PS51900">
    <property type="entry name" value="CB"/>
    <property type="match status" value="1"/>
</dbReference>
<dbReference type="PANTHER" id="PTHR30349">
    <property type="entry name" value="PHAGE INTEGRASE-RELATED"/>
    <property type="match status" value="1"/>
</dbReference>
<dbReference type="Pfam" id="PF13495">
    <property type="entry name" value="Phage_int_SAM_4"/>
    <property type="match status" value="1"/>
</dbReference>
<evidence type="ECO:0000256" key="4">
    <source>
        <dbReference type="ARBA" id="ARBA00023172"/>
    </source>
</evidence>
<proteinExistence type="inferred from homology"/>
<comment type="caution">
    <text evidence="8">The sequence shown here is derived from an EMBL/GenBank/DDBJ whole genome shotgun (WGS) entry which is preliminary data.</text>
</comment>
<keyword evidence="4" id="KW-0233">DNA recombination</keyword>
<dbReference type="PANTHER" id="PTHR30349:SF41">
    <property type="entry name" value="INTEGRASE_RECOMBINASE PROTEIN MJ0367-RELATED"/>
    <property type="match status" value="1"/>
</dbReference>
<dbReference type="SUPFAM" id="SSF56349">
    <property type="entry name" value="DNA breaking-rejoining enzymes"/>
    <property type="match status" value="1"/>
</dbReference>
<name>A0ABP9URR5_9BACT</name>
<dbReference type="Gene3D" id="1.10.443.10">
    <property type="entry name" value="Intergrase catalytic core"/>
    <property type="match status" value="1"/>
</dbReference>
<dbReference type="InterPro" id="IPR002104">
    <property type="entry name" value="Integrase_catalytic"/>
</dbReference>
<dbReference type="PROSITE" id="PS51898">
    <property type="entry name" value="TYR_RECOMBINASE"/>
    <property type="match status" value="1"/>
</dbReference>
<keyword evidence="9" id="KW-1185">Reference proteome</keyword>
<keyword evidence="2" id="KW-0229">DNA integration</keyword>
<evidence type="ECO:0000313" key="8">
    <source>
        <dbReference type="EMBL" id="GAA5483940.1"/>
    </source>
</evidence>
<evidence type="ECO:0000256" key="5">
    <source>
        <dbReference type="PROSITE-ProRule" id="PRU01248"/>
    </source>
</evidence>
<evidence type="ECO:0000256" key="1">
    <source>
        <dbReference type="ARBA" id="ARBA00008857"/>
    </source>
</evidence>
<evidence type="ECO:0000256" key="3">
    <source>
        <dbReference type="ARBA" id="ARBA00023125"/>
    </source>
</evidence>
<organism evidence="8 9">
    <name type="scientific">Haloferula sargassicola</name>
    <dbReference type="NCBI Taxonomy" id="490096"/>
    <lineage>
        <taxon>Bacteria</taxon>
        <taxon>Pseudomonadati</taxon>
        <taxon>Verrucomicrobiota</taxon>
        <taxon>Verrucomicrobiia</taxon>
        <taxon>Verrucomicrobiales</taxon>
        <taxon>Verrucomicrobiaceae</taxon>
        <taxon>Haloferula</taxon>
    </lineage>
</organism>
<dbReference type="Gene3D" id="1.10.150.130">
    <property type="match status" value="1"/>
</dbReference>
<dbReference type="InterPro" id="IPR013762">
    <property type="entry name" value="Integrase-like_cat_sf"/>
</dbReference>
<accession>A0ABP9URR5</accession>
<dbReference type="InterPro" id="IPR050090">
    <property type="entry name" value="Tyrosine_recombinase_XerCD"/>
</dbReference>
<evidence type="ECO:0000256" key="2">
    <source>
        <dbReference type="ARBA" id="ARBA00022908"/>
    </source>
</evidence>
<feature type="domain" description="Core-binding (CB)" evidence="7">
    <location>
        <begin position="3"/>
        <end position="93"/>
    </location>
</feature>
<evidence type="ECO:0000313" key="9">
    <source>
        <dbReference type="Proteomes" id="UP001476282"/>
    </source>
</evidence>
<feature type="domain" description="Tyr recombinase" evidence="6">
    <location>
        <begin position="116"/>
        <end position="306"/>
    </location>
</feature>
<protein>
    <submittedName>
        <fullName evidence="8">Tyrosine recombinase XerD</fullName>
    </submittedName>
</protein>
<comment type="similarity">
    <text evidence="1">Belongs to the 'phage' integrase family.</text>
</comment>
<keyword evidence="3 5" id="KW-0238">DNA-binding</keyword>
<dbReference type="InterPro" id="IPR044068">
    <property type="entry name" value="CB"/>
</dbReference>
<gene>
    <name evidence="8" type="primary">xerD_1</name>
    <name evidence="8" type="ORF">Hsar01_03177</name>
</gene>
<dbReference type="Pfam" id="PF00589">
    <property type="entry name" value="Phage_integrase"/>
    <property type="match status" value="1"/>
</dbReference>
<evidence type="ECO:0000259" key="7">
    <source>
        <dbReference type="PROSITE" id="PS51900"/>
    </source>
</evidence>
<dbReference type="InterPro" id="IPR010998">
    <property type="entry name" value="Integrase_recombinase_N"/>
</dbReference>
<sequence>MIRAGASAQERFLEFFAATIRNPNTRAAYFRAVCRFFKWADERHLELEEIRPVHVAAYVEMFGNEEQEDGSKFSPPTIKQHLAGIKMLFDYLVTGQIVPFNPAAAVRGPRYSTKRGKTPVLTAEEAKELINSIDVSNVIGLRDRALIGLMLYSFSRVSAVVGMRVTDVFMQGKRTWIRLAEKGGKNHEVPVHHIAEEYLDAYLEAAGFQKSPNSPLWRTTRGRSQQLTAKGMSRVDAYCMIRRRAAKAGIDAAVCNHTFRATGITVFLENGGAIETAAQIAAHESPRTTKLYDRRADKIALEEIERIKL</sequence>
<reference evidence="8 9" key="1">
    <citation type="submission" date="2024-02" db="EMBL/GenBank/DDBJ databases">
        <title>Haloferula sargassicola NBRC 104335.</title>
        <authorList>
            <person name="Ichikawa N."/>
            <person name="Katano-Makiyama Y."/>
            <person name="Hidaka K."/>
        </authorList>
    </citation>
    <scope>NUCLEOTIDE SEQUENCE [LARGE SCALE GENOMIC DNA]</scope>
    <source>
        <strain evidence="8 9">NBRC 104335</strain>
    </source>
</reference>
<evidence type="ECO:0000259" key="6">
    <source>
        <dbReference type="PROSITE" id="PS51898"/>
    </source>
</evidence>